<dbReference type="Proteomes" id="UP000294772">
    <property type="component" value="Unassembled WGS sequence"/>
</dbReference>
<sequence length="311" mass="32146">MFVVCGEALMDVYAGAPTSGGLRLDARLGGSSYNVAVGLARLGRPVAFLGGISTDAFGERLMRALVEEGVDTALVRRSAAPTTLSVVSLDAQGVPQYAFHGEGAADRDLPVADLPALPAGATALHFGSYAMAVEPVGTALRTLAARERGRRLVAYDPNVRLNVHPGLARWQAVVEEMAGLAHLVKVSAEDLALLCPGEAPEAVVQRWLARGVRLAVVTQGGAGCRAWTRAVQVAVPAPAVTVVDTVGAGDAFQAALLAWLDEQGLLAPEALEALEAARLEAALRLATQAAGLACARRGADLPRRDELPGAA</sequence>
<proteinExistence type="inferred from homology"/>
<dbReference type="SUPFAM" id="SSF53613">
    <property type="entry name" value="Ribokinase-like"/>
    <property type="match status" value="1"/>
</dbReference>
<dbReference type="InterPro" id="IPR002173">
    <property type="entry name" value="Carboh/pur_kinase_PfkB_CS"/>
</dbReference>
<evidence type="ECO:0000256" key="2">
    <source>
        <dbReference type="ARBA" id="ARBA00022679"/>
    </source>
</evidence>
<dbReference type="PANTHER" id="PTHR43085">
    <property type="entry name" value="HEXOKINASE FAMILY MEMBER"/>
    <property type="match status" value="1"/>
</dbReference>
<dbReference type="AlphaFoldDB" id="A0AA46DEF7"/>
<accession>A0AA46DEF7</accession>
<reference evidence="7 8" key="1">
    <citation type="submission" date="2019-03" db="EMBL/GenBank/DDBJ databases">
        <title>Genomic Encyclopedia of Type Strains, Phase IV (KMG-IV): sequencing the most valuable type-strain genomes for metagenomic binning, comparative biology and taxonomic classification.</title>
        <authorList>
            <person name="Goeker M."/>
        </authorList>
    </citation>
    <scope>NUCLEOTIDE SEQUENCE [LARGE SCALE GENOMIC DNA]</scope>
    <source>
        <strain evidence="7 8">DSM 15264</strain>
    </source>
</reference>
<name>A0AA46DEF7_9BURK</name>
<keyword evidence="4" id="KW-0418">Kinase</keyword>
<evidence type="ECO:0000256" key="1">
    <source>
        <dbReference type="ARBA" id="ARBA00010688"/>
    </source>
</evidence>
<dbReference type="PANTHER" id="PTHR43085:SF1">
    <property type="entry name" value="PSEUDOURIDINE KINASE-RELATED"/>
    <property type="match status" value="1"/>
</dbReference>
<dbReference type="GO" id="GO:0016301">
    <property type="term" value="F:kinase activity"/>
    <property type="evidence" value="ECO:0007669"/>
    <property type="project" value="UniProtKB-KW"/>
</dbReference>
<feature type="domain" description="Carbohydrate kinase PfkB" evidence="6">
    <location>
        <begin position="3"/>
        <end position="302"/>
    </location>
</feature>
<dbReference type="GO" id="GO:0005524">
    <property type="term" value="F:ATP binding"/>
    <property type="evidence" value="ECO:0007669"/>
    <property type="project" value="UniProtKB-KW"/>
</dbReference>
<evidence type="ECO:0000259" key="6">
    <source>
        <dbReference type="Pfam" id="PF00294"/>
    </source>
</evidence>
<evidence type="ECO:0000313" key="7">
    <source>
        <dbReference type="EMBL" id="TCP07170.1"/>
    </source>
</evidence>
<dbReference type="Pfam" id="PF00294">
    <property type="entry name" value="PfkB"/>
    <property type="match status" value="1"/>
</dbReference>
<comment type="similarity">
    <text evidence="1">Belongs to the carbohydrate kinase PfkB family.</text>
</comment>
<protein>
    <submittedName>
        <fullName evidence="7">Fructokinase</fullName>
    </submittedName>
</protein>
<dbReference type="InterPro" id="IPR011611">
    <property type="entry name" value="PfkB_dom"/>
</dbReference>
<dbReference type="PROSITE" id="PS00584">
    <property type="entry name" value="PFKB_KINASES_2"/>
    <property type="match status" value="1"/>
</dbReference>
<organism evidence="7 8">
    <name type="scientific">Caldimonas thermodepolymerans</name>
    <dbReference type="NCBI Taxonomy" id="215580"/>
    <lineage>
        <taxon>Bacteria</taxon>
        <taxon>Pseudomonadati</taxon>
        <taxon>Pseudomonadota</taxon>
        <taxon>Betaproteobacteria</taxon>
        <taxon>Burkholderiales</taxon>
        <taxon>Sphaerotilaceae</taxon>
        <taxon>Caldimonas</taxon>
    </lineage>
</organism>
<keyword evidence="3" id="KW-0547">Nucleotide-binding</keyword>
<dbReference type="InterPro" id="IPR050306">
    <property type="entry name" value="PfkB_Carbo_kinase"/>
</dbReference>
<evidence type="ECO:0000256" key="3">
    <source>
        <dbReference type="ARBA" id="ARBA00022741"/>
    </source>
</evidence>
<dbReference type="CDD" id="cd01167">
    <property type="entry name" value="bac_FRK"/>
    <property type="match status" value="1"/>
</dbReference>
<comment type="caution">
    <text evidence="7">The sequence shown here is derived from an EMBL/GenBank/DDBJ whole genome shotgun (WGS) entry which is preliminary data.</text>
</comment>
<evidence type="ECO:0000256" key="4">
    <source>
        <dbReference type="ARBA" id="ARBA00022777"/>
    </source>
</evidence>
<keyword evidence="2" id="KW-0808">Transferase</keyword>
<evidence type="ECO:0000313" key="8">
    <source>
        <dbReference type="Proteomes" id="UP000294772"/>
    </source>
</evidence>
<dbReference type="Gene3D" id="3.40.1190.20">
    <property type="match status" value="1"/>
</dbReference>
<dbReference type="RefSeq" id="WP_132765190.1">
    <property type="nucleotide sequence ID" value="NZ_CP110416.1"/>
</dbReference>
<keyword evidence="5" id="KW-0067">ATP-binding</keyword>
<dbReference type="InterPro" id="IPR029056">
    <property type="entry name" value="Ribokinase-like"/>
</dbReference>
<evidence type="ECO:0000256" key="5">
    <source>
        <dbReference type="ARBA" id="ARBA00022840"/>
    </source>
</evidence>
<dbReference type="EMBL" id="SLXF01000005">
    <property type="protein sequence ID" value="TCP07170.1"/>
    <property type="molecule type" value="Genomic_DNA"/>
</dbReference>
<gene>
    <name evidence="7" type="ORF">EV676_105191</name>
</gene>